<keyword evidence="1" id="KW-0812">Transmembrane</keyword>
<reference evidence="3" key="1">
    <citation type="submission" date="2018-12" db="EMBL/GenBank/DDBJ databases">
        <title>Tengunoibacter tsumagoiensis gen. nov., sp. nov., Dictyobacter kobayashii sp. nov., D. alpinus sp. nov., and D. joshuensis sp. nov. and description of Dictyobacteraceae fam. nov. within the order Ktedonobacterales isolated from Tengu-no-mugimeshi.</title>
        <authorList>
            <person name="Wang C.M."/>
            <person name="Zheng Y."/>
            <person name="Sakai Y."/>
            <person name="Toyoda A."/>
            <person name="Minakuchi Y."/>
            <person name="Abe K."/>
            <person name="Yokota A."/>
            <person name="Yabe S."/>
        </authorList>
    </citation>
    <scope>NUCLEOTIDE SEQUENCE [LARGE SCALE GENOMIC DNA]</scope>
    <source>
        <strain evidence="3">Uno11</strain>
    </source>
</reference>
<name>A0A402AEX1_9CHLR</name>
<feature type="transmembrane region" description="Helical" evidence="1">
    <location>
        <begin position="95"/>
        <end position="116"/>
    </location>
</feature>
<dbReference type="EMBL" id="BIFS01000001">
    <property type="protein sequence ID" value="GCE17645.1"/>
    <property type="molecule type" value="Genomic_DNA"/>
</dbReference>
<keyword evidence="1" id="KW-1133">Transmembrane helix</keyword>
<dbReference type="RefSeq" id="WP_126549298.1">
    <property type="nucleotide sequence ID" value="NZ_BIFS01000001.1"/>
</dbReference>
<feature type="transmembrane region" description="Helical" evidence="1">
    <location>
        <begin position="136"/>
        <end position="158"/>
    </location>
</feature>
<protein>
    <submittedName>
        <fullName evidence="2">Uncharacterized protein</fullName>
    </submittedName>
</protein>
<feature type="transmembrane region" description="Helical" evidence="1">
    <location>
        <begin position="67"/>
        <end position="86"/>
    </location>
</feature>
<dbReference type="AlphaFoldDB" id="A0A402AEX1"/>
<evidence type="ECO:0000256" key="1">
    <source>
        <dbReference type="SAM" id="Phobius"/>
    </source>
</evidence>
<feature type="transmembrane region" description="Helical" evidence="1">
    <location>
        <begin position="165"/>
        <end position="188"/>
    </location>
</feature>
<keyword evidence="3" id="KW-1185">Reference proteome</keyword>
<comment type="caution">
    <text evidence="2">The sequence shown here is derived from an EMBL/GenBank/DDBJ whole genome shotgun (WGS) entry which is preliminary data.</text>
</comment>
<proteinExistence type="predicted"/>
<evidence type="ECO:0000313" key="3">
    <source>
        <dbReference type="Proteomes" id="UP000287188"/>
    </source>
</evidence>
<sequence>MERLQAWTAPQPTLTERQALLAKLLPALPVYSPIRQSIQENYASFWHRLRMFFHMALVQVSMLQPSFWLLSFLIVCAGLASGSIPFSNSALSARVVLWALGPLVAYVGTMSIFRGARYNMLECELACPPSVQQITLARLIVVLGYDILLGMFLSTYLWRIDGGSLSLLILHWLAPMLLVSAIALFFSLRVSANLAAGLAYSVWLCLLIFFALPFGSKIISSVITEVELLVAGLGIILLIVVVLSQPARVHRAYPL</sequence>
<evidence type="ECO:0000313" key="2">
    <source>
        <dbReference type="EMBL" id="GCE17645.1"/>
    </source>
</evidence>
<organism evidence="2 3">
    <name type="scientific">Dictyobacter kobayashii</name>
    <dbReference type="NCBI Taxonomy" id="2014872"/>
    <lineage>
        <taxon>Bacteria</taxon>
        <taxon>Bacillati</taxon>
        <taxon>Chloroflexota</taxon>
        <taxon>Ktedonobacteria</taxon>
        <taxon>Ktedonobacterales</taxon>
        <taxon>Dictyobacteraceae</taxon>
        <taxon>Dictyobacter</taxon>
    </lineage>
</organism>
<feature type="transmembrane region" description="Helical" evidence="1">
    <location>
        <begin position="226"/>
        <end position="247"/>
    </location>
</feature>
<feature type="transmembrane region" description="Helical" evidence="1">
    <location>
        <begin position="194"/>
        <end position="214"/>
    </location>
</feature>
<dbReference type="Proteomes" id="UP000287188">
    <property type="component" value="Unassembled WGS sequence"/>
</dbReference>
<dbReference type="OrthoDB" id="172503at2"/>
<keyword evidence="1" id="KW-0472">Membrane</keyword>
<accession>A0A402AEX1</accession>
<gene>
    <name evidence="2" type="ORF">KDK_14450</name>
</gene>